<evidence type="ECO:0000256" key="1">
    <source>
        <dbReference type="ARBA" id="ARBA00022908"/>
    </source>
</evidence>
<dbReference type="Pfam" id="PF00589">
    <property type="entry name" value="Phage_integrase"/>
    <property type="match status" value="1"/>
</dbReference>
<dbReference type="PANTHER" id="PTHR30349">
    <property type="entry name" value="PHAGE INTEGRASE-RELATED"/>
    <property type="match status" value="1"/>
</dbReference>
<feature type="domain" description="Tyr recombinase" evidence="5">
    <location>
        <begin position="126"/>
        <end position="304"/>
    </location>
</feature>
<keyword evidence="8" id="KW-1185">Reference proteome</keyword>
<dbReference type="InterPro" id="IPR010998">
    <property type="entry name" value="Integrase_recombinase_N"/>
</dbReference>
<dbReference type="InterPro" id="IPR050090">
    <property type="entry name" value="Tyrosine_recombinase_XerCD"/>
</dbReference>
<dbReference type="EMBL" id="JAGYPM010000001">
    <property type="protein sequence ID" value="MBS4188623.1"/>
    <property type="molecule type" value="Genomic_DNA"/>
</dbReference>
<comment type="caution">
    <text evidence="7">The sequence shown here is derived from an EMBL/GenBank/DDBJ whole genome shotgun (WGS) entry which is preliminary data.</text>
</comment>
<dbReference type="Gene3D" id="1.10.443.10">
    <property type="entry name" value="Intergrase catalytic core"/>
    <property type="match status" value="1"/>
</dbReference>
<accession>A0ABS5NLC5</accession>
<keyword evidence="2 4" id="KW-0238">DNA-binding</keyword>
<keyword evidence="1" id="KW-0229">DNA integration</keyword>
<dbReference type="CDD" id="cd00397">
    <property type="entry name" value="DNA_BRE_C"/>
    <property type="match status" value="1"/>
</dbReference>
<dbReference type="InterPro" id="IPR013762">
    <property type="entry name" value="Integrase-like_cat_sf"/>
</dbReference>
<evidence type="ECO:0000259" key="6">
    <source>
        <dbReference type="PROSITE" id="PS51900"/>
    </source>
</evidence>
<sequence length="314" mass="36817">MGRRRGELSLEEKILTRIQITDEEAFEKFERECHLKNLRPATIQYYRSELSSIQKTMIELNLNKQMVELTNNDVEQIILHLKEQIKTVSINTRLRALKSFFNFLDKKNFIPKNPIFDIKQLRDRQRAIETLDDKEIEKIAATIRSQNTFVGVRDITIFILMLDTGIRLSELVGIKVNDIRGSELIVRETKNLTERTVYLSKKTLQQLNVYLRLRGILDTEYLFVNVDDEQFKGRGIQNRFEKYRKLANIKKQFSPHILRHTYAKRSILKGIDAFSLAALLGHSDLTVTKRYVRLWGSDLEAKAKQFSTINKLNL</sequence>
<dbReference type="Gene3D" id="1.10.150.130">
    <property type="match status" value="1"/>
</dbReference>
<dbReference type="PANTHER" id="PTHR30349:SF81">
    <property type="entry name" value="TYROSINE RECOMBINASE XERC"/>
    <property type="match status" value="1"/>
</dbReference>
<gene>
    <name evidence="7" type="ORF">KHA94_00100</name>
</gene>
<organism evidence="7 8">
    <name type="scientific">Cytobacillus citreus</name>
    <dbReference type="NCBI Taxonomy" id="2833586"/>
    <lineage>
        <taxon>Bacteria</taxon>
        <taxon>Bacillati</taxon>
        <taxon>Bacillota</taxon>
        <taxon>Bacilli</taxon>
        <taxon>Bacillales</taxon>
        <taxon>Bacillaceae</taxon>
        <taxon>Cytobacillus</taxon>
    </lineage>
</organism>
<evidence type="ECO:0000256" key="2">
    <source>
        <dbReference type="ARBA" id="ARBA00023125"/>
    </source>
</evidence>
<evidence type="ECO:0000256" key="3">
    <source>
        <dbReference type="ARBA" id="ARBA00023172"/>
    </source>
</evidence>
<dbReference type="PROSITE" id="PS51900">
    <property type="entry name" value="CB"/>
    <property type="match status" value="1"/>
</dbReference>
<evidence type="ECO:0000313" key="8">
    <source>
        <dbReference type="Proteomes" id="UP000681027"/>
    </source>
</evidence>
<dbReference type="Proteomes" id="UP000681027">
    <property type="component" value="Unassembled WGS sequence"/>
</dbReference>
<name>A0ABS5NLC5_9BACI</name>
<proteinExistence type="predicted"/>
<dbReference type="SUPFAM" id="SSF56349">
    <property type="entry name" value="DNA breaking-rejoining enzymes"/>
    <property type="match status" value="1"/>
</dbReference>
<feature type="domain" description="Core-binding (CB)" evidence="6">
    <location>
        <begin position="20"/>
        <end position="105"/>
    </location>
</feature>
<dbReference type="Pfam" id="PF02899">
    <property type="entry name" value="Phage_int_SAM_1"/>
    <property type="match status" value="1"/>
</dbReference>
<dbReference type="InterPro" id="IPR044068">
    <property type="entry name" value="CB"/>
</dbReference>
<dbReference type="PROSITE" id="PS51898">
    <property type="entry name" value="TYR_RECOMBINASE"/>
    <property type="match status" value="1"/>
</dbReference>
<dbReference type="InterPro" id="IPR004107">
    <property type="entry name" value="Integrase_SAM-like_N"/>
</dbReference>
<dbReference type="InterPro" id="IPR002104">
    <property type="entry name" value="Integrase_catalytic"/>
</dbReference>
<dbReference type="InterPro" id="IPR011010">
    <property type="entry name" value="DNA_brk_join_enz"/>
</dbReference>
<dbReference type="RefSeq" id="WP_213100151.1">
    <property type="nucleotide sequence ID" value="NZ_JAGYPM010000001.1"/>
</dbReference>
<evidence type="ECO:0000259" key="5">
    <source>
        <dbReference type="PROSITE" id="PS51898"/>
    </source>
</evidence>
<protein>
    <submittedName>
        <fullName evidence="7">Tyrosine-type recombinase/integrase</fullName>
    </submittedName>
</protein>
<keyword evidence="3" id="KW-0233">DNA recombination</keyword>
<evidence type="ECO:0000313" key="7">
    <source>
        <dbReference type="EMBL" id="MBS4188623.1"/>
    </source>
</evidence>
<reference evidence="7 8" key="1">
    <citation type="submission" date="2021-05" db="EMBL/GenBank/DDBJ databases">
        <title>Novel Bacillus species.</title>
        <authorList>
            <person name="Liu G."/>
        </authorList>
    </citation>
    <scope>NUCLEOTIDE SEQUENCE [LARGE SCALE GENOMIC DNA]</scope>
    <source>
        <strain evidence="7 8">FJAT-49705</strain>
    </source>
</reference>
<evidence type="ECO:0000256" key="4">
    <source>
        <dbReference type="PROSITE-ProRule" id="PRU01248"/>
    </source>
</evidence>